<organism evidence="1 2">
    <name type="scientific">Scleroderma citrinum Foug A</name>
    <dbReference type="NCBI Taxonomy" id="1036808"/>
    <lineage>
        <taxon>Eukaryota</taxon>
        <taxon>Fungi</taxon>
        <taxon>Dikarya</taxon>
        <taxon>Basidiomycota</taxon>
        <taxon>Agaricomycotina</taxon>
        <taxon>Agaricomycetes</taxon>
        <taxon>Agaricomycetidae</taxon>
        <taxon>Boletales</taxon>
        <taxon>Sclerodermatineae</taxon>
        <taxon>Sclerodermataceae</taxon>
        <taxon>Scleroderma</taxon>
    </lineage>
</organism>
<dbReference type="HOGENOM" id="CLU_103601_1_0_1"/>
<proteinExistence type="predicted"/>
<dbReference type="OrthoDB" id="3199698at2759"/>
<accession>A0A0C3DDK6</accession>
<dbReference type="InParanoid" id="A0A0C3DDK6"/>
<dbReference type="Proteomes" id="UP000053989">
    <property type="component" value="Unassembled WGS sequence"/>
</dbReference>
<sequence>MLDSLKPHITKPVVTLCPDGHFHHIIYGLGPYITDYPKQVLLTCVVQVWCPWCTTHNNNLDGGGGCWSHKLSEVLHDVLDPQILSNDYGIHNIVPFTSDFPHADIHELIALDLLHQLIKGTFKDHLVIWINKYLELEHGKQHAGEIIADIDCR</sequence>
<dbReference type="EMBL" id="KN822161">
    <property type="protein sequence ID" value="KIM54141.1"/>
    <property type="molecule type" value="Genomic_DNA"/>
</dbReference>
<evidence type="ECO:0000313" key="2">
    <source>
        <dbReference type="Proteomes" id="UP000053989"/>
    </source>
</evidence>
<protein>
    <submittedName>
        <fullName evidence="1">Uncharacterized protein</fullName>
    </submittedName>
</protein>
<dbReference type="Pfam" id="PF18759">
    <property type="entry name" value="Plavaka"/>
    <property type="match status" value="1"/>
</dbReference>
<dbReference type="STRING" id="1036808.A0A0C3DDK6"/>
<keyword evidence="2" id="KW-1185">Reference proteome</keyword>
<reference evidence="2" key="2">
    <citation type="submission" date="2015-01" db="EMBL/GenBank/DDBJ databases">
        <title>Evolutionary Origins and Diversification of the Mycorrhizal Mutualists.</title>
        <authorList>
            <consortium name="DOE Joint Genome Institute"/>
            <consortium name="Mycorrhizal Genomics Consortium"/>
            <person name="Kohler A."/>
            <person name="Kuo A."/>
            <person name="Nagy L.G."/>
            <person name="Floudas D."/>
            <person name="Copeland A."/>
            <person name="Barry K.W."/>
            <person name="Cichocki N."/>
            <person name="Veneault-Fourrey C."/>
            <person name="LaButti K."/>
            <person name="Lindquist E.A."/>
            <person name="Lipzen A."/>
            <person name="Lundell T."/>
            <person name="Morin E."/>
            <person name="Murat C."/>
            <person name="Riley R."/>
            <person name="Ohm R."/>
            <person name="Sun H."/>
            <person name="Tunlid A."/>
            <person name="Henrissat B."/>
            <person name="Grigoriev I.V."/>
            <person name="Hibbett D.S."/>
            <person name="Martin F."/>
        </authorList>
    </citation>
    <scope>NUCLEOTIDE SEQUENCE [LARGE SCALE GENOMIC DNA]</scope>
    <source>
        <strain evidence="2">Foug A</strain>
    </source>
</reference>
<reference evidence="1 2" key="1">
    <citation type="submission" date="2014-04" db="EMBL/GenBank/DDBJ databases">
        <authorList>
            <consortium name="DOE Joint Genome Institute"/>
            <person name="Kuo A."/>
            <person name="Kohler A."/>
            <person name="Nagy L.G."/>
            <person name="Floudas D."/>
            <person name="Copeland A."/>
            <person name="Barry K.W."/>
            <person name="Cichocki N."/>
            <person name="Veneault-Fourrey C."/>
            <person name="LaButti K."/>
            <person name="Lindquist E.A."/>
            <person name="Lipzen A."/>
            <person name="Lundell T."/>
            <person name="Morin E."/>
            <person name="Murat C."/>
            <person name="Sun H."/>
            <person name="Tunlid A."/>
            <person name="Henrissat B."/>
            <person name="Grigoriev I.V."/>
            <person name="Hibbett D.S."/>
            <person name="Martin F."/>
            <person name="Nordberg H.P."/>
            <person name="Cantor M.N."/>
            <person name="Hua S.X."/>
        </authorList>
    </citation>
    <scope>NUCLEOTIDE SEQUENCE [LARGE SCALE GENOMIC DNA]</scope>
    <source>
        <strain evidence="1 2">Foug A</strain>
    </source>
</reference>
<gene>
    <name evidence="1" type="ORF">SCLCIDRAFT_137404</name>
</gene>
<evidence type="ECO:0000313" key="1">
    <source>
        <dbReference type="EMBL" id="KIM54141.1"/>
    </source>
</evidence>
<name>A0A0C3DDK6_9AGAM</name>
<dbReference type="InterPro" id="IPR041078">
    <property type="entry name" value="Plavaka"/>
</dbReference>
<dbReference type="AlphaFoldDB" id="A0A0C3DDK6"/>